<protein>
    <submittedName>
        <fullName evidence="1">Uncharacterized protein</fullName>
    </submittedName>
</protein>
<reference evidence="1 2" key="1">
    <citation type="submission" date="2016-10" db="EMBL/GenBank/DDBJ databases">
        <authorList>
            <person name="de Groot N.N."/>
        </authorList>
    </citation>
    <scope>NUCLEOTIDE SEQUENCE [LARGE SCALE GENOMIC DNA]</scope>
    <source>
        <strain evidence="1 2">ATCC 51969</strain>
    </source>
</reference>
<dbReference type="Proteomes" id="UP000183129">
    <property type="component" value="Unassembled WGS sequence"/>
</dbReference>
<evidence type="ECO:0000313" key="1">
    <source>
        <dbReference type="EMBL" id="SFF48722.1"/>
    </source>
</evidence>
<gene>
    <name evidence="1" type="ORF">SAMN03003324_04162</name>
</gene>
<accession>A0A1I2J1W3</accession>
<organism evidence="1 2">
    <name type="scientific">Pedobacter antarcticus</name>
    <dbReference type="NCBI Taxonomy" id="34086"/>
    <lineage>
        <taxon>Bacteria</taxon>
        <taxon>Pseudomonadati</taxon>
        <taxon>Bacteroidota</taxon>
        <taxon>Sphingobacteriia</taxon>
        <taxon>Sphingobacteriales</taxon>
        <taxon>Sphingobacteriaceae</taxon>
        <taxon>Pedobacter</taxon>
    </lineage>
</organism>
<name>A0A1I2J1W3_9SPHI</name>
<evidence type="ECO:0000313" key="2">
    <source>
        <dbReference type="Proteomes" id="UP000183129"/>
    </source>
</evidence>
<dbReference type="AlphaFoldDB" id="A0A1I2J1W3"/>
<proteinExistence type="predicted"/>
<sequence>MLLCIYVFMLQNIQAYFTTRDRSINMTLCIYEINLNPETVKVRGYAFMHFGGIKNSFH</sequence>
<dbReference type="EMBL" id="FONS01000021">
    <property type="protein sequence ID" value="SFF48722.1"/>
    <property type="molecule type" value="Genomic_DNA"/>
</dbReference>